<dbReference type="PANTHER" id="PTHR44269">
    <property type="entry name" value="DEHYDROGENASE/REDUCTASE SDR FAMILY MEMBER 7-RELATED"/>
    <property type="match status" value="1"/>
</dbReference>
<dbReference type="OrthoDB" id="47007at2759"/>
<feature type="transmembrane region" description="Helical" evidence="3">
    <location>
        <begin position="6"/>
        <end position="25"/>
    </location>
</feature>
<accession>A0A9R1T511</accession>
<reference evidence="7" key="2">
    <citation type="submission" date="2025-04" db="UniProtKB">
        <authorList>
            <consortium name="RefSeq"/>
        </authorList>
    </citation>
    <scope>IDENTIFICATION</scope>
    <source>
        <strain evidence="7">USDA-PBARC FA_bdor</strain>
        <tissue evidence="7">Whole organism</tissue>
    </source>
</reference>
<evidence type="ECO:0000313" key="6">
    <source>
        <dbReference type="Proteomes" id="UP000694866"/>
    </source>
</evidence>
<sequence>MTFFEIVGVITIIYYLFYLIYPWFLDCDLHLSLLETFGQPIETLRGKVVWITGASSGIGEHLAYVLAKAHCKLILSARRAPELSQVKKKCLEVNPHLQDSDVEVMVMDICDLSSHQKCFDHVITKFGRLDVLVNNAGRSQRAAWEKIDIRVDKELFDLNVFSLVALSRIVYSYFEEVGHGHLVVTSSLAGVLGVPFSGSYTGSKHALHGYFQSLRVEKMNKNIPISIVCPGAVQTPFLSESFTDTIGKKFGEVTANAKNKLSSERCAHLIAVAMVNHVDECWIAHSTSLQLTYLARYYPNIARVIFQLLGQRFFQYVRDNKVTVASE</sequence>
<organism evidence="5">
    <name type="scientific">Fopius arisanus</name>
    <dbReference type="NCBI Taxonomy" id="64838"/>
    <lineage>
        <taxon>Eukaryota</taxon>
        <taxon>Metazoa</taxon>
        <taxon>Ecdysozoa</taxon>
        <taxon>Arthropoda</taxon>
        <taxon>Hexapoda</taxon>
        <taxon>Insecta</taxon>
        <taxon>Pterygota</taxon>
        <taxon>Neoptera</taxon>
        <taxon>Endopterygota</taxon>
        <taxon>Hymenoptera</taxon>
        <taxon>Apocrita</taxon>
        <taxon>Ichneumonoidea</taxon>
        <taxon>Braconidae</taxon>
        <taxon>Opiinae</taxon>
        <taxon>Fopius</taxon>
    </lineage>
</organism>
<dbReference type="PROSITE" id="PS00061">
    <property type="entry name" value="ADH_SHORT"/>
    <property type="match status" value="1"/>
</dbReference>
<dbReference type="Gene3D" id="3.40.50.720">
    <property type="entry name" value="NAD(P)-binding Rossmann-like Domain"/>
    <property type="match status" value="1"/>
</dbReference>
<dbReference type="SUPFAM" id="SSF51735">
    <property type="entry name" value="NAD(P)-binding Rossmann-fold domains"/>
    <property type="match status" value="1"/>
</dbReference>
<evidence type="ECO:0000313" key="4">
    <source>
        <dbReference type="EMBL" id="JAG74054.1"/>
    </source>
</evidence>
<dbReference type="GO" id="GO:0016491">
    <property type="term" value="F:oxidoreductase activity"/>
    <property type="evidence" value="ECO:0007669"/>
    <property type="project" value="UniProtKB-KW"/>
</dbReference>
<dbReference type="PRINTS" id="PR00080">
    <property type="entry name" value="SDRFAMILY"/>
</dbReference>
<dbReference type="InterPro" id="IPR002347">
    <property type="entry name" value="SDR_fam"/>
</dbReference>
<reference evidence="5" key="1">
    <citation type="submission" date="2015-01" db="EMBL/GenBank/DDBJ databases">
        <title>Transcriptome Assembly of Fopius arisanus.</title>
        <authorList>
            <person name="Geib S."/>
        </authorList>
    </citation>
    <scope>NUCLEOTIDE SEQUENCE</scope>
</reference>
<dbReference type="InterPro" id="IPR020904">
    <property type="entry name" value="Sc_DH/Rdtase_CS"/>
</dbReference>
<dbReference type="GeneID" id="105266396"/>
<evidence type="ECO:0000256" key="1">
    <source>
        <dbReference type="ARBA" id="ARBA00023002"/>
    </source>
</evidence>
<dbReference type="RefSeq" id="XP_011302826.1">
    <property type="nucleotide sequence ID" value="XM_011304524.1"/>
</dbReference>
<keyword evidence="3" id="KW-0472">Membrane</keyword>
<dbReference type="InterPro" id="IPR053011">
    <property type="entry name" value="SDR_family_member_7"/>
</dbReference>
<keyword evidence="1" id="KW-0560">Oxidoreductase</keyword>
<dbReference type="Proteomes" id="UP000694866">
    <property type="component" value="Unplaced"/>
</dbReference>
<protein>
    <submittedName>
        <fullName evidence="4">DHRS7_0 protein</fullName>
    </submittedName>
    <submittedName>
        <fullName evidence="5">DHRS7_1 protein</fullName>
    </submittedName>
    <submittedName>
        <fullName evidence="7">Dehydrogenase/reductase SDR family member 7</fullName>
    </submittedName>
</protein>
<gene>
    <name evidence="5" type="primary">DHRS7_1</name>
    <name evidence="4" type="synonym">DHRS7_0</name>
    <name evidence="7" type="synonym">LOC105266396</name>
    <name evidence="5" type="ORF">g.54681</name>
    <name evidence="4" type="ORF">g.54706</name>
</gene>
<dbReference type="EMBL" id="GBYB01004287">
    <property type="protein sequence ID" value="JAG74054.1"/>
    <property type="molecule type" value="Transcribed_RNA"/>
</dbReference>
<evidence type="ECO:0000313" key="7">
    <source>
        <dbReference type="RefSeq" id="XP_011302826.1"/>
    </source>
</evidence>
<dbReference type="Pfam" id="PF00106">
    <property type="entry name" value="adh_short"/>
    <property type="match status" value="1"/>
</dbReference>
<keyword evidence="3" id="KW-1133">Transmembrane helix</keyword>
<dbReference type="AlphaFoldDB" id="A0A0C9QL88"/>
<accession>A0A0C9QL88</accession>
<dbReference type="PRINTS" id="PR00081">
    <property type="entry name" value="GDHRDH"/>
</dbReference>
<name>A0A0C9QL88_9HYME</name>
<proteinExistence type="inferred from homology"/>
<evidence type="ECO:0000313" key="5">
    <source>
        <dbReference type="EMBL" id="JAG74056.1"/>
    </source>
</evidence>
<keyword evidence="3" id="KW-0812">Transmembrane</keyword>
<dbReference type="EMBL" id="GBYB01004289">
    <property type="protein sequence ID" value="JAG74056.1"/>
    <property type="molecule type" value="Transcribed_RNA"/>
</dbReference>
<evidence type="ECO:0000256" key="2">
    <source>
        <dbReference type="RuleBase" id="RU000363"/>
    </source>
</evidence>
<dbReference type="PANTHER" id="PTHR44269:SF1">
    <property type="entry name" value="DEHYDROGENASE_REDUCTASE SDR FAMILY MEMBER 7"/>
    <property type="match status" value="1"/>
</dbReference>
<dbReference type="KEGG" id="fas:105266396"/>
<dbReference type="InterPro" id="IPR036291">
    <property type="entry name" value="NAD(P)-bd_dom_sf"/>
</dbReference>
<keyword evidence="6" id="KW-1185">Reference proteome</keyword>
<evidence type="ECO:0000256" key="3">
    <source>
        <dbReference type="SAM" id="Phobius"/>
    </source>
</evidence>
<comment type="similarity">
    <text evidence="2">Belongs to the short-chain dehydrogenases/reductases (SDR) family.</text>
</comment>